<dbReference type="Proteomes" id="UP000887568">
    <property type="component" value="Unplaced"/>
</dbReference>
<evidence type="ECO:0000256" key="1">
    <source>
        <dbReference type="ARBA" id="ARBA00023157"/>
    </source>
</evidence>
<accession>A0A913YZF3</accession>
<dbReference type="GeneID" id="119719663"/>
<dbReference type="OrthoDB" id="6262482at2759"/>
<feature type="chain" id="PRO_5036746473" description="VWFD domain-containing protein" evidence="3">
    <location>
        <begin position="23"/>
        <end position="788"/>
    </location>
</feature>
<dbReference type="SMART" id="SM00216">
    <property type="entry name" value="VWD"/>
    <property type="match status" value="2"/>
</dbReference>
<dbReference type="InterPro" id="IPR001846">
    <property type="entry name" value="VWF_type-D"/>
</dbReference>
<keyword evidence="2" id="KW-0325">Glycoprotein</keyword>
<sequence>MARIFLHCLALLVAVLLTRCNAMRNDALCRKIERVYYRRGLYQVLSNVFEERTMPIDRQTPNYMLRWVCCDGEDRPDYCGKPFCDPFCPEYEGECNLEDKRCRDKADIVTDSGVGRVEKRGSAQYSFEPSEEPFADGNPDGMCTLCCGGSIRTFDGLTYNYPLQCRTVLASFKAENQFTVDIVPKYECNDITHECRSAVNITNNLMMLEFLPGGVVRYNNRVVQPPYSSTSGILIFKRGAEIVFEGTDETRVFFDGINGVSIEVNRIYQAADGVHSLRGLCGNYDNDHRNDLDGLAVADLAGKYKFPEGRCQPMDAQFIVPFSSLSDVQQSEVRTACNDFARDPIFKECRSKIVIEPYHTSCWFSMSLCILQGSRCDICSIYAEFSETCARHGVDVEWRSESFCHIECSNGMEYVECGTACPRTCENMFYSADCAERCVPSCQCPYGTYLDGELCIPKESCPCLQASESFPAGAIMKDGCRECVCMEGMLRQCTTHACPATCSILGGHAFRTFDGSRYEFDGKCEYVLAQNLNKDDPLFGIFMDKSVCDDKDLNCVPYISIMVPDGTTYELQTAGAVQISKANQPTQELKLPYSKVDGDSTITVTRISSVVTRVALPKLGIEIMWGSDNRIYLSVTEHLFGKIHGLCGNFNQVLNDDFQLPSGSTVAVAQNFVGKWISNALCEETDHKDSINFCEVENSFEQSAKTVCGKLKSEPFLECSAKVDVTTYLKQCQVDRCNSFERAECLAFAAYAWECAKVGVEIDWRSPDLCRKLCFPLPFLGVQPMSSI</sequence>
<dbReference type="InterPro" id="IPR036084">
    <property type="entry name" value="Ser_inhib-like_sf"/>
</dbReference>
<dbReference type="RefSeq" id="XP_038045089.1">
    <property type="nucleotide sequence ID" value="XM_038189161.1"/>
</dbReference>
<dbReference type="InterPro" id="IPR050780">
    <property type="entry name" value="Mucin_vWF_Thrombospondin_sf"/>
</dbReference>
<dbReference type="GO" id="GO:0005615">
    <property type="term" value="C:extracellular space"/>
    <property type="evidence" value="ECO:0007669"/>
    <property type="project" value="TreeGrafter"/>
</dbReference>
<organism evidence="5 6">
    <name type="scientific">Patiria miniata</name>
    <name type="common">Bat star</name>
    <name type="synonym">Asterina miniata</name>
    <dbReference type="NCBI Taxonomy" id="46514"/>
    <lineage>
        <taxon>Eukaryota</taxon>
        <taxon>Metazoa</taxon>
        <taxon>Echinodermata</taxon>
        <taxon>Eleutherozoa</taxon>
        <taxon>Asterozoa</taxon>
        <taxon>Asteroidea</taxon>
        <taxon>Valvatacea</taxon>
        <taxon>Valvatida</taxon>
        <taxon>Asterinidae</taxon>
        <taxon>Patiria</taxon>
    </lineage>
</organism>
<dbReference type="OMA" id="RWVCCDG"/>
<dbReference type="Pfam" id="PF00094">
    <property type="entry name" value="VWD"/>
    <property type="match status" value="2"/>
</dbReference>
<dbReference type="PANTHER" id="PTHR11339">
    <property type="entry name" value="EXTRACELLULAR MATRIX GLYCOPROTEIN RELATED"/>
    <property type="match status" value="1"/>
</dbReference>
<dbReference type="Gene3D" id="2.10.25.10">
    <property type="entry name" value="Laminin"/>
    <property type="match status" value="1"/>
</dbReference>
<evidence type="ECO:0000256" key="3">
    <source>
        <dbReference type="SAM" id="SignalP"/>
    </source>
</evidence>
<dbReference type="AlphaFoldDB" id="A0A913YZF3"/>
<dbReference type="PROSITE" id="PS51233">
    <property type="entry name" value="VWFD"/>
    <property type="match status" value="2"/>
</dbReference>
<feature type="domain" description="VWFD" evidence="4">
    <location>
        <begin position="141"/>
        <end position="312"/>
    </location>
</feature>
<evidence type="ECO:0000313" key="6">
    <source>
        <dbReference type="Proteomes" id="UP000887568"/>
    </source>
</evidence>
<dbReference type="InterPro" id="IPR002919">
    <property type="entry name" value="TIL_dom"/>
</dbReference>
<feature type="domain" description="VWFD" evidence="4">
    <location>
        <begin position="500"/>
        <end position="683"/>
    </location>
</feature>
<dbReference type="EnsemblMetazoa" id="XM_038189161.1">
    <property type="protein sequence ID" value="XP_038045089.1"/>
    <property type="gene ID" value="LOC119719663"/>
</dbReference>
<dbReference type="GO" id="GO:0031012">
    <property type="term" value="C:extracellular matrix"/>
    <property type="evidence" value="ECO:0007669"/>
    <property type="project" value="TreeGrafter"/>
</dbReference>
<dbReference type="SUPFAM" id="SSF57567">
    <property type="entry name" value="Serine protease inhibitors"/>
    <property type="match status" value="1"/>
</dbReference>
<reference evidence="5" key="1">
    <citation type="submission" date="2022-11" db="UniProtKB">
        <authorList>
            <consortium name="EnsemblMetazoa"/>
        </authorList>
    </citation>
    <scope>IDENTIFICATION</scope>
</reference>
<dbReference type="InterPro" id="IPR014853">
    <property type="entry name" value="VWF/SSPO/ZAN-like_Cys-rich_dom"/>
</dbReference>
<dbReference type="SMART" id="SM00832">
    <property type="entry name" value="C8"/>
    <property type="match status" value="2"/>
</dbReference>
<evidence type="ECO:0000259" key="4">
    <source>
        <dbReference type="PROSITE" id="PS51233"/>
    </source>
</evidence>
<dbReference type="CDD" id="cd19941">
    <property type="entry name" value="TIL"/>
    <property type="match status" value="1"/>
</dbReference>
<dbReference type="Pfam" id="PF08742">
    <property type="entry name" value="C8"/>
    <property type="match status" value="2"/>
</dbReference>
<keyword evidence="1" id="KW-1015">Disulfide bond</keyword>
<evidence type="ECO:0000313" key="5">
    <source>
        <dbReference type="EnsemblMetazoa" id="XP_038045089.1"/>
    </source>
</evidence>
<keyword evidence="6" id="KW-1185">Reference proteome</keyword>
<protein>
    <recommendedName>
        <fullName evidence="4">VWFD domain-containing protein</fullName>
    </recommendedName>
</protein>
<feature type="signal peptide" evidence="3">
    <location>
        <begin position="1"/>
        <end position="22"/>
    </location>
</feature>
<proteinExistence type="predicted"/>
<keyword evidence="3" id="KW-0732">Signal</keyword>
<dbReference type="FunFam" id="2.10.25.10:FF:000055">
    <property type="entry name" value="alpha-tectorin isoform X1"/>
    <property type="match status" value="1"/>
</dbReference>
<dbReference type="PANTHER" id="PTHR11339:SF386">
    <property type="entry name" value="HEMOLECTIN, ISOFORM A"/>
    <property type="match status" value="1"/>
</dbReference>
<evidence type="ECO:0000256" key="2">
    <source>
        <dbReference type="ARBA" id="ARBA00023180"/>
    </source>
</evidence>
<dbReference type="Pfam" id="PF01826">
    <property type="entry name" value="TIL"/>
    <property type="match status" value="1"/>
</dbReference>
<name>A0A913YZF3_PATMI</name>